<dbReference type="EC" id="2.4.1.-" evidence="11"/>
<feature type="signal peptide" evidence="12">
    <location>
        <begin position="1"/>
        <end position="18"/>
    </location>
</feature>
<keyword evidence="4 11" id="KW-0337">GPI-anchor biosynthesis</keyword>
<dbReference type="AlphaFoldDB" id="A0AAD7UKY3"/>
<keyword evidence="10 11" id="KW-0472">Membrane</keyword>
<dbReference type="GO" id="GO:0005789">
    <property type="term" value="C:endoplasmic reticulum membrane"/>
    <property type="evidence" value="ECO:0007669"/>
    <property type="project" value="UniProtKB-SubCell"/>
</dbReference>
<evidence type="ECO:0000256" key="11">
    <source>
        <dbReference type="RuleBase" id="RU365064"/>
    </source>
</evidence>
<reference evidence="13" key="1">
    <citation type="submission" date="2023-01" db="EMBL/GenBank/DDBJ databases">
        <title>Metagenome sequencing of chrysophaentin producing Chrysophaeum taylorii.</title>
        <authorList>
            <person name="Davison J."/>
            <person name="Bewley C."/>
        </authorList>
    </citation>
    <scope>NUCLEOTIDE SEQUENCE</scope>
    <source>
        <strain evidence="13">NIES-1699</strain>
    </source>
</reference>
<comment type="caution">
    <text evidence="13">The sequence shown here is derived from an EMBL/GenBank/DDBJ whole genome shotgun (WGS) entry which is preliminary data.</text>
</comment>
<evidence type="ECO:0000256" key="9">
    <source>
        <dbReference type="ARBA" id="ARBA00022989"/>
    </source>
</evidence>
<evidence type="ECO:0000256" key="5">
    <source>
        <dbReference type="ARBA" id="ARBA00022676"/>
    </source>
</evidence>
<sequence>MFGVGLGVRLVFVGVAQVADVVSPRLKYTDVDYGVFRDAAALVAAGRSPYERATYRYSPVFAWALLPDVLLGVQCLGKVIFSVADAALGVALGRLGRRRGLERADARRLALCWLLNPIAIGVCTRGSSDALVAAMVALAIELADAGRDAAAGAILGLGAHVKIYPAIHVPALAVSSPRPLVCVASAAAVFLVATMGAARSYGEFVDAAILYHLRRVDHRHNFSPFWFPLYLNLDDDHTLGALGLIPFAFHAVAQAATLACVAPTDLALCVFAQTLLFVAVNKVATAQYFVWWLPFALLAAAPTPSEAKPRLLVAAISWLASLGLWLAVAYALEFEGAPVHLELWLLSLAFFAANIALLVVLLRGGHTMVNY</sequence>
<dbReference type="GO" id="GO:0051751">
    <property type="term" value="F:alpha-1,4-mannosyltransferase activity"/>
    <property type="evidence" value="ECO:0007669"/>
    <property type="project" value="InterPro"/>
</dbReference>
<dbReference type="Proteomes" id="UP001230188">
    <property type="component" value="Unassembled WGS sequence"/>
</dbReference>
<comment type="pathway">
    <text evidence="2 11">Glycolipid biosynthesis; glycosylphosphatidylinositol-anchor biosynthesis.</text>
</comment>
<feature type="transmembrane region" description="Helical" evidence="11">
    <location>
        <begin position="311"/>
        <end position="332"/>
    </location>
</feature>
<dbReference type="InterPro" id="IPR007704">
    <property type="entry name" value="PIG-M"/>
</dbReference>
<keyword evidence="12" id="KW-0732">Signal</keyword>
<evidence type="ECO:0000256" key="10">
    <source>
        <dbReference type="ARBA" id="ARBA00023136"/>
    </source>
</evidence>
<dbReference type="PANTHER" id="PTHR12886">
    <property type="entry name" value="PIG-M MANNOSYLTRANSFERASE"/>
    <property type="match status" value="1"/>
</dbReference>
<keyword evidence="7 11" id="KW-0812">Transmembrane</keyword>
<comment type="subcellular location">
    <subcellularLocation>
        <location evidence="1 11">Endoplasmic reticulum membrane</location>
        <topology evidence="1 11">Multi-pass membrane protein</topology>
    </subcellularLocation>
</comment>
<organism evidence="13 14">
    <name type="scientific">Chrysophaeum taylorii</name>
    <dbReference type="NCBI Taxonomy" id="2483200"/>
    <lineage>
        <taxon>Eukaryota</taxon>
        <taxon>Sar</taxon>
        <taxon>Stramenopiles</taxon>
        <taxon>Ochrophyta</taxon>
        <taxon>Pelagophyceae</taxon>
        <taxon>Pelagomonadales</taxon>
        <taxon>Pelagomonadaceae</taxon>
        <taxon>Chrysophaeum</taxon>
    </lineage>
</organism>
<evidence type="ECO:0000256" key="4">
    <source>
        <dbReference type="ARBA" id="ARBA00022502"/>
    </source>
</evidence>
<keyword evidence="14" id="KW-1185">Reference proteome</keyword>
<dbReference type="EMBL" id="JAQMWT010000119">
    <property type="protein sequence ID" value="KAJ8610116.1"/>
    <property type="molecule type" value="Genomic_DNA"/>
</dbReference>
<dbReference type="GO" id="GO:0004376">
    <property type="term" value="F:GPI mannosyltransferase activity"/>
    <property type="evidence" value="ECO:0007669"/>
    <property type="project" value="InterPro"/>
</dbReference>
<keyword evidence="6 11" id="KW-0808">Transferase</keyword>
<proteinExistence type="inferred from homology"/>
<comment type="caution">
    <text evidence="11">Lacks conserved residue(s) required for the propagation of feature annotation.</text>
</comment>
<protein>
    <recommendedName>
        <fullName evidence="11">GPI mannosyltransferase 1</fullName>
        <ecNumber evidence="11">2.4.1.-</ecNumber>
    </recommendedName>
    <alternativeName>
        <fullName evidence="11">GPI mannosyltransferase I</fullName>
    </alternativeName>
</protein>
<name>A0AAD7UKY3_9STRA</name>
<evidence type="ECO:0000256" key="12">
    <source>
        <dbReference type="SAM" id="SignalP"/>
    </source>
</evidence>
<comment type="similarity">
    <text evidence="3 11">Belongs to the PIGM family.</text>
</comment>
<evidence type="ECO:0000256" key="7">
    <source>
        <dbReference type="ARBA" id="ARBA00022692"/>
    </source>
</evidence>
<dbReference type="PANTHER" id="PTHR12886:SF0">
    <property type="entry name" value="GPI MANNOSYLTRANSFERASE 1"/>
    <property type="match status" value="1"/>
</dbReference>
<evidence type="ECO:0000256" key="1">
    <source>
        <dbReference type="ARBA" id="ARBA00004477"/>
    </source>
</evidence>
<evidence type="ECO:0000256" key="3">
    <source>
        <dbReference type="ARBA" id="ARBA00011071"/>
    </source>
</evidence>
<comment type="function">
    <text evidence="11">Catalytic subunit of the glycosylphosphatidylinositol-mannosyltransferase I complex which catalyzes the transfer of the first mannose, via an alpha-1,4 bond from a dolichol-phosphate-mannose (Dol-P-Man) to the glucosaminyl acyl phosphatidylinositol (GlcN-(acyl)PI) intermediate to generate alpha-D-Man-(1-&gt;4)-alpha-D-GlcN-(1-&gt;6)-(1-radyl,2-acyl-sn-glycero-3-phospho)-2-acyl-inositol and participates in the sixth step of the glycosylphosphatidylinositol-anchor biosynthesis.</text>
</comment>
<feature type="chain" id="PRO_5041904303" description="GPI mannosyltransferase 1" evidence="12">
    <location>
        <begin position="19"/>
        <end position="371"/>
    </location>
</feature>
<gene>
    <name evidence="13" type="ORF">CTAYLR_007098</name>
</gene>
<feature type="transmembrane region" description="Helical" evidence="11">
    <location>
        <begin position="344"/>
        <end position="362"/>
    </location>
</feature>
<keyword evidence="5 11" id="KW-0328">Glycosyltransferase</keyword>
<evidence type="ECO:0000256" key="8">
    <source>
        <dbReference type="ARBA" id="ARBA00022824"/>
    </source>
</evidence>
<keyword evidence="8 11" id="KW-0256">Endoplasmic reticulum</keyword>
<dbReference type="GO" id="GO:1990529">
    <property type="term" value="C:glycosylphosphatidylinositol-mannosyltransferase I complex"/>
    <property type="evidence" value="ECO:0007669"/>
    <property type="project" value="TreeGrafter"/>
</dbReference>
<evidence type="ECO:0000313" key="14">
    <source>
        <dbReference type="Proteomes" id="UP001230188"/>
    </source>
</evidence>
<keyword evidence="9 11" id="KW-1133">Transmembrane helix</keyword>
<evidence type="ECO:0000313" key="13">
    <source>
        <dbReference type="EMBL" id="KAJ8610116.1"/>
    </source>
</evidence>
<accession>A0AAD7UKY3</accession>
<evidence type="ECO:0000256" key="6">
    <source>
        <dbReference type="ARBA" id="ARBA00022679"/>
    </source>
</evidence>
<evidence type="ECO:0000256" key="2">
    <source>
        <dbReference type="ARBA" id="ARBA00004687"/>
    </source>
</evidence>
<feature type="transmembrane region" description="Helical" evidence="11">
    <location>
        <begin position="275"/>
        <end position="299"/>
    </location>
</feature>
<dbReference type="GO" id="GO:0006506">
    <property type="term" value="P:GPI anchor biosynthetic process"/>
    <property type="evidence" value="ECO:0007669"/>
    <property type="project" value="UniProtKB-KW"/>
</dbReference>
<dbReference type="Pfam" id="PF05007">
    <property type="entry name" value="Mannosyl_trans"/>
    <property type="match status" value="1"/>
</dbReference>